<accession>A0A0D3HED0</accession>
<name>A0A0D3HED0_9ORYZ</name>
<dbReference type="Gramene" id="OBART10G12260.1">
    <property type="protein sequence ID" value="OBART10G12260.1"/>
    <property type="gene ID" value="OBART10G12260"/>
</dbReference>
<dbReference type="eggNOG" id="KOG1389">
    <property type="taxonomic scope" value="Eukaryota"/>
</dbReference>
<dbReference type="PaxDb" id="65489-OBART10G12260.1"/>
<organism evidence="1">
    <name type="scientific">Oryza barthii</name>
    <dbReference type="NCBI Taxonomy" id="65489"/>
    <lineage>
        <taxon>Eukaryota</taxon>
        <taxon>Viridiplantae</taxon>
        <taxon>Streptophyta</taxon>
        <taxon>Embryophyta</taxon>
        <taxon>Tracheophyta</taxon>
        <taxon>Spermatophyta</taxon>
        <taxon>Magnoliopsida</taxon>
        <taxon>Liliopsida</taxon>
        <taxon>Poales</taxon>
        <taxon>Poaceae</taxon>
        <taxon>BOP clade</taxon>
        <taxon>Oryzoideae</taxon>
        <taxon>Oryzeae</taxon>
        <taxon>Oryzinae</taxon>
        <taxon>Oryza</taxon>
    </lineage>
</organism>
<dbReference type="STRING" id="65489.A0A0D3HED0"/>
<protein>
    <submittedName>
        <fullName evidence="1">Uncharacterized protein</fullName>
    </submittedName>
</protein>
<sequence>MEKAINRQRVLLAHLEPAASPAAAAPAITASACAAGDSAAYHRGACFADDVVIVA</sequence>
<dbReference type="Proteomes" id="UP000026960">
    <property type="component" value="Chromosome 10"/>
</dbReference>
<dbReference type="PROSITE" id="PS51257">
    <property type="entry name" value="PROKAR_LIPOPROTEIN"/>
    <property type="match status" value="1"/>
</dbReference>
<dbReference type="EnsemblPlants" id="OBART10G12260.1">
    <property type="protein sequence ID" value="OBART10G12260.1"/>
    <property type="gene ID" value="OBART10G12260"/>
</dbReference>
<evidence type="ECO:0000313" key="1">
    <source>
        <dbReference type="EnsemblPlants" id="OBART10G12260.1"/>
    </source>
</evidence>
<evidence type="ECO:0000313" key="2">
    <source>
        <dbReference type="Proteomes" id="UP000026960"/>
    </source>
</evidence>
<proteinExistence type="predicted"/>
<reference evidence="1" key="2">
    <citation type="submission" date="2015-03" db="UniProtKB">
        <authorList>
            <consortium name="EnsemblPlants"/>
        </authorList>
    </citation>
    <scope>IDENTIFICATION</scope>
</reference>
<reference evidence="1" key="1">
    <citation type="journal article" date="2009" name="Rice">
        <title>De Novo Next Generation Sequencing of Plant Genomes.</title>
        <authorList>
            <person name="Rounsley S."/>
            <person name="Marri P.R."/>
            <person name="Yu Y."/>
            <person name="He R."/>
            <person name="Sisneros N."/>
            <person name="Goicoechea J.L."/>
            <person name="Lee S.J."/>
            <person name="Angelova A."/>
            <person name="Kudrna D."/>
            <person name="Luo M."/>
            <person name="Affourtit J."/>
            <person name="Desany B."/>
            <person name="Knight J."/>
            <person name="Niazi F."/>
            <person name="Egholm M."/>
            <person name="Wing R.A."/>
        </authorList>
    </citation>
    <scope>NUCLEOTIDE SEQUENCE [LARGE SCALE GENOMIC DNA]</scope>
    <source>
        <strain evidence="1">cv. IRGC 105608</strain>
    </source>
</reference>
<dbReference type="HOGENOM" id="CLU_3035536_0_0_1"/>
<dbReference type="AlphaFoldDB" id="A0A0D3HED0"/>
<keyword evidence="2" id="KW-1185">Reference proteome</keyword>